<keyword evidence="1" id="KW-1133">Transmembrane helix</keyword>
<protein>
    <submittedName>
        <fullName evidence="4">PilX protein</fullName>
    </submittedName>
</protein>
<proteinExistence type="predicted"/>
<evidence type="ECO:0000259" key="3">
    <source>
        <dbReference type="Pfam" id="PF14341"/>
    </source>
</evidence>
<keyword evidence="1" id="KW-0472">Membrane</keyword>
<evidence type="ECO:0000259" key="2">
    <source>
        <dbReference type="Pfam" id="PF13681"/>
    </source>
</evidence>
<keyword evidence="5" id="KW-1185">Reference proteome</keyword>
<gene>
    <name evidence="4" type="ORF">FZO89_13675</name>
</gene>
<dbReference type="Pfam" id="PF13681">
    <property type="entry name" value="PilX"/>
    <property type="match status" value="1"/>
</dbReference>
<dbReference type="InterPro" id="IPR025205">
    <property type="entry name" value="PilX/PilW_C"/>
</dbReference>
<feature type="transmembrane region" description="Helical" evidence="1">
    <location>
        <begin position="12"/>
        <end position="32"/>
    </location>
</feature>
<dbReference type="Pfam" id="PF14341">
    <property type="entry name" value="PilX_N"/>
    <property type="match status" value="1"/>
</dbReference>
<name>A0A5D4XTB0_9GAMM</name>
<dbReference type="Proteomes" id="UP000324973">
    <property type="component" value="Unassembled WGS sequence"/>
</dbReference>
<dbReference type="RefSeq" id="WP_149103776.1">
    <property type="nucleotide sequence ID" value="NZ_VTFT01000001.1"/>
</dbReference>
<dbReference type="InterPro" id="IPR025746">
    <property type="entry name" value="PilX_N_dom"/>
</dbReference>
<feature type="domain" description="Type 4 fimbrial biogenesis protein PilX N-terminal" evidence="3">
    <location>
        <begin position="10"/>
        <end position="60"/>
    </location>
</feature>
<evidence type="ECO:0000313" key="4">
    <source>
        <dbReference type="EMBL" id="TYT27223.1"/>
    </source>
</evidence>
<dbReference type="EMBL" id="VTFT01000001">
    <property type="protein sequence ID" value="TYT27223.1"/>
    <property type="molecule type" value="Genomic_DNA"/>
</dbReference>
<organism evidence="4 5">
    <name type="scientific">Luteimonas viscosa</name>
    <dbReference type="NCBI Taxonomy" id="1132694"/>
    <lineage>
        <taxon>Bacteria</taxon>
        <taxon>Pseudomonadati</taxon>
        <taxon>Pseudomonadota</taxon>
        <taxon>Gammaproteobacteria</taxon>
        <taxon>Lysobacterales</taxon>
        <taxon>Lysobacteraceae</taxon>
        <taxon>Luteimonas</taxon>
    </lineage>
</organism>
<dbReference type="OrthoDB" id="5801860at2"/>
<feature type="domain" description="PilX/PilW C-terminal" evidence="2">
    <location>
        <begin position="103"/>
        <end position="180"/>
    </location>
</feature>
<evidence type="ECO:0000313" key="5">
    <source>
        <dbReference type="Proteomes" id="UP000324973"/>
    </source>
</evidence>
<comment type="caution">
    <text evidence="4">The sequence shown here is derived from an EMBL/GenBank/DDBJ whole genome shotgun (WGS) entry which is preliminary data.</text>
</comment>
<accession>A0A5D4XTB0</accession>
<evidence type="ECO:0000256" key="1">
    <source>
        <dbReference type="SAM" id="Phobius"/>
    </source>
</evidence>
<keyword evidence="1" id="KW-0812">Transmembrane</keyword>
<dbReference type="AlphaFoldDB" id="A0A5D4XTB0"/>
<sequence length="183" mass="19228">MKSVSQRSQRGVSLLVVMIVLVVMTIVGLAGIRSTLLRERMSANMYDRSLAFQSAESALREAELAVRQAVLAGTPIGTDCSAVGASCPIPPADTYTGGANPDWVDGTATQELAAGAPQYFIQFLGQRDSTDELNLGFSAGANQYGGGGGVPLESFYRVIARSHDPAVAADRSVVVLHSNIVIK</sequence>
<reference evidence="4 5" key="1">
    <citation type="submission" date="2019-08" db="EMBL/GenBank/DDBJ databases">
        <title>Luteimonas viscosus sp. nov., isolated from soil of a sunflower field.</title>
        <authorList>
            <person name="Jianli Z."/>
            <person name="Ying Z."/>
        </authorList>
    </citation>
    <scope>NUCLEOTIDE SEQUENCE [LARGE SCALE GENOMIC DNA]</scope>
    <source>
        <strain evidence="4 5">XBU10</strain>
    </source>
</reference>